<gene>
    <name evidence="1" type="ORF">DVR12_17460</name>
</gene>
<organism evidence="1 2">
    <name type="scientific">Chitinophaga silvatica</name>
    <dbReference type="NCBI Taxonomy" id="2282649"/>
    <lineage>
        <taxon>Bacteria</taxon>
        <taxon>Pseudomonadati</taxon>
        <taxon>Bacteroidota</taxon>
        <taxon>Chitinophagia</taxon>
        <taxon>Chitinophagales</taxon>
        <taxon>Chitinophagaceae</taxon>
        <taxon>Chitinophaga</taxon>
    </lineage>
</organism>
<dbReference type="EMBL" id="QPMM01000009">
    <property type="protein sequence ID" value="RFS21125.1"/>
    <property type="molecule type" value="Genomic_DNA"/>
</dbReference>
<dbReference type="RefSeq" id="WP_116977073.1">
    <property type="nucleotide sequence ID" value="NZ_QPMM01000009.1"/>
</dbReference>
<name>A0A3E1Y7U1_9BACT</name>
<dbReference type="Gene3D" id="3.40.47.10">
    <property type="match status" value="1"/>
</dbReference>
<dbReference type="OrthoDB" id="1071350at2"/>
<evidence type="ECO:0000313" key="2">
    <source>
        <dbReference type="Proteomes" id="UP000260644"/>
    </source>
</evidence>
<dbReference type="AlphaFoldDB" id="A0A3E1Y7U1"/>
<evidence type="ECO:0000313" key="1">
    <source>
        <dbReference type="EMBL" id="RFS21125.1"/>
    </source>
</evidence>
<protein>
    <recommendedName>
        <fullName evidence="3">3-oxoacyl-ACP synthase</fullName>
    </recommendedName>
</protein>
<dbReference type="GO" id="GO:0016746">
    <property type="term" value="F:acyltransferase activity"/>
    <property type="evidence" value="ECO:0007669"/>
    <property type="project" value="InterPro"/>
</dbReference>
<accession>A0A3E1Y7U1</accession>
<dbReference type="SUPFAM" id="SSF53901">
    <property type="entry name" value="Thiolase-like"/>
    <property type="match status" value="1"/>
</dbReference>
<keyword evidence="2" id="KW-1185">Reference proteome</keyword>
<comment type="caution">
    <text evidence="1">The sequence shown here is derived from an EMBL/GenBank/DDBJ whole genome shotgun (WGS) entry which is preliminary data.</text>
</comment>
<proteinExistence type="predicted"/>
<sequence>MNSELAHITGSVIISQNKVYKDGELIWEHDPKAEISVFMRAAYDQFSGQYPKFHKMDALSKLGWLAAEVLVKDSDIATCKPEEVGLLLSNRSSSLDTDVRYFETVKEFASPALFVYTLPNIVMGEISIRHGFKGENTFFVSDSFDADLMSNYASQLMATTSLKRCLVGWVEVMEQQYEVTMFLIGDKAHGLAQPLTAKALTSLYHNK</sequence>
<dbReference type="InterPro" id="IPR016039">
    <property type="entry name" value="Thiolase-like"/>
</dbReference>
<dbReference type="Proteomes" id="UP000260644">
    <property type="component" value="Unassembled WGS sequence"/>
</dbReference>
<evidence type="ECO:0008006" key="3">
    <source>
        <dbReference type="Google" id="ProtNLM"/>
    </source>
</evidence>
<reference evidence="1 2" key="1">
    <citation type="submission" date="2018-07" db="EMBL/GenBank/DDBJ databases">
        <title>Chitinophaga K2CV101002-2 sp. nov., isolated from a monsoon evergreen broad-leaved forest soil.</title>
        <authorList>
            <person name="Lv Y."/>
        </authorList>
    </citation>
    <scope>NUCLEOTIDE SEQUENCE [LARGE SCALE GENOMIC DNA]</scope>
    <source>
        <strain evidence="1 2">GDMCC 1.1288</strain>
    </source>
</reference>